<keyword evidence="1" id="KW-0444">Lipid biosynthesis</keyword>
<reference evidence="9" key="2">
    <citation type="journal article" date="2023" name="Proc. Natl. Acad. Sci. U.S.A.">
        <title>A global phylogenomic analysis of the shiitake genus Lentinula.</title>
        <authorList>
            <person name="Sierra-Patev S."/>
            <person name="Min B."/>
            <person name="Naranjo-Ortiz M."/>
            <person name="Looney B."/>
            <person name="Konkel Z."/>
            <person name="Slot J.C."/>
            <person name="Sakamoto Y."/>
            <person name="Steenwyk J.L."/>
            <person name="Rokas A."/>
            <person name="Carro J."/>
            <person name="Camarero S."/>
            <person name="Ferreira P."/>
            <person name="Molpeceres G."/>
            <person name="Ruiz-Duenas F.J."/>
            <person name="Serrano A."/>
            <person name="Henrissat B."/>
            <person name="Drula E."/>
            <person name="Hughes K.W."/>
            <person name="Mata J.L."/>
            <person name="Ishikawa N.K."/>
            <person name="Vargas-Isla R."/>
            <person name="Ushijima S."/>
            <person name="Smith C.A."/>
            <person name="Donoghue J."/>
            <person name="Ahrendt S."/>
            <person name="Andreopoulos W."/>
            <person name="He G."/>
            <person name="LaButti K."/>
            <person name="Lipzen A."/>
            <person name="Ng V."/>
            <person name="Riley R."/>
            <person name="Sandor L."/>
            <person name="Barry K."/>
            <person name="Martinez A.T."/>
            <person name="Xiao Y."/>
            <person name="Gibbons J.G."/>
            <person name="Terashima K."/>
            <person name="Grigoriev I.V."/>
            <person name="Hibbett D."/>
        </authorList>
    </citation>
    <scope>NUCLEOTIDE SEQUENCE</scope>
    <source>
        <strain evidence="9">Sp2 HRB7682 ss15</strain>
    </source>
</reference>
<keyword evidence="3" id="KW-0479">Metal-binding</keyword>
<keyword evidence="4" id="KW-0276">Fatty acid metabolism</keyword>
<sequence>MAILGIGADIVQIPRVFAFLQRRGPERLAHRILSDVEVVHWDASRSGSEIKLEDAQFLAVRWALKEAAYKALYPHYRPTWKDLTYYPLGAMKLGSKPVLSFKYQQDLSFHCSVTHDGGYVFATVVVEK</sequence>
<evidence type="ECO:0000256" key="7">
    <source>
        <dbReference type="ARBA" id="ARBA00023160"/>
    </source>
</evidence>
<dbReference type="HAMAP" id="MF_00101">
    <property type="entry name" value="AcpS"/>
    <property type="match status" value="1"/>
</dbReference>
<dbReference type="Proteomes" id="UP001150238">
    <property type="component" value="Unassembled WGS sequence"/>
</dbReference>
<evidence type="ECO:0000256" key="2">
    <source>
        <dbReference type="ARBA" id="ARBA00022679"/>
    </source>
</evidence>
<dbReference type="InterPro" id="IPR037143">
    <property type="entry name" value="4-PPantetheinyl_Trfase_dom_sf"/>
</dbReference>
<evidence type="ECO:0000256" key="5">
    <source>
        <dbReference type="ARBA" id="ARBA00022842"/>
    </source>
</evidence>
<dbReference type="GO" id="GO:0000287">
    <property type="term" value="F:magnesium ion binding"/>
    <property type="evidence" value="ECO:0007669"/>
    <property type="project" value="InterPro"/>
</dbReference>
<dbReference type="Gene3D" id="3.90.470.20">
    <property type="entry name" value="4'-phosphopantetheinyl transferase domain"/>
    <property type="match status" value="1"/>
</dbReference>
<evidence type="ECO:0000256" key="6">
    <source>
        <dbReference type="ARBA" id="ARBA00023098"/>
    </source>
</evidence>
<dbReference type="GO" id="GO:0008897">
    <property type="term" value="F:holo-[acyl-carrier-protein] synthase activity"/>
    <property type="evidence" value="ECO:0007669"/>
    <property type="project" value="InterPro"/>
</dbReference>
<keyword evidence="5" id="KW-0460">Magnesium</keyword>
<dbReference type="SUPFAM" id="SSF56214">
    <property type="entry name" value="4'-phosphopantetheinyl transferase"/>
    <property type="match status" value="1"/>
</dbReference>
<dbReference type="GO" id="GO:0006633">
    <property type="term" value="P:fatty acid biosynthetic process"/>
    <property type="evidence" value="ECO:0007669"/>
    <property type="project" value="UniProtKB-KW"/>
</dbReference>
<protein>
    <submittedName>
        <fullName evidence="9">4'-phosphopantetheinyl transferase</fullName>
    </submittedName>
</protein>
<evidence type="ECO:0000259" key="8">
    <source>
        <dbReference type="Pfam" id="PF01648"/>
    </source>
</evidence>
<accession>A0A9W9AGE3</accession>
<reference evidence="9" key="1">
    <citation type="submission" date="2022-08" db="EMBL/GenBank/DDBJ databases">
        <authorList>
            <consortium name="DOE Joint Genome Institute"/>
            <person name="Min B."/>
            <person name="Riley R."/>
            <person name="Sierra-Patev S."/>
            <person name="Naranjo-Ortiz M."/>
            <person name="Looney B."/>
            <person name="Konkel Z."/>
            <person name="Slot J.C."/>
            <person name="Sakamoto Y."/>
            <person name="Steenwyk J.L."/>
            <person name="Rokas A."/>
            <person name="Carro J."/>
            <person name="Camarero S."/>
            <person name="Ferreira P."/>
            <person name="Molpeceres G."/>
            <person name="Ruiz-Duenas F.J."/>
            <person name="Serrano A."/>
            <person name="Henrissat B."/>
            <person name="Drula E."/>
            <person name="Hughes K.W."/>
            <person name="Mata J.L."/>
            <person name="Ishikawa N.K."/>
            <person name="Vargas-Isla R."/>
            <person name="Ushijima S."/>
            <person name="Smith C.A."/>
            <person name="Ahrendt S."/>
            <person name="Andreopoulos W."/>
            <person name="He G."/>
            <person name="Labutti K."/>
            <person name="Lipzen A."/>
            <person name="Ng V."/>
            <person name="Sandor L."/>
            <person name="Barry K."/>
            <person name="Martinez A.T."/>
            <person name="Xiao Y."/>
            <person name="Gibbons J.G."/>
            <person name="Terashima K."/>
            <person name="Hibbett D.S."/>
            <person name="Grigoriev I.V."/>
        </authorList>
    </citation>
    <scope>NUCLEOTIDE SEQUENCE</scope>
    <source>
        <strain evidence="9">Sp2 HRB7682 ss15</strain>
    </source>
</reference>
<dbReference type="InterPro" id="IPR004568">
    <property type="entry name" value="Ppantetheine-prot_Trfase_dom"/>
</dbReference>
<feature type="domain" description="4'-phosphopantetheinyl transferase" evidence="8">
    <location>
        <begin position="5"/>
        <end position="123"/>
    </location>
</feature>
<name>A0A9W9AGE3_9AGAR</name>
<dbReference type="EMBL" id="JANVFS010000014">
    <property type="protein sequence ID" value="KAJ4481463.1"/>
    <property type="molecule type" value="Genomic_DNA"/>
</dbReference>
<keyword evidence="6" id="KW-0443">Lipid metabolism</keyword>
<evidence type="ECO:0000313" key="9">
    <source>
        <dbReference type="EMBL" id="KAJ4481463.1"/>
    </source>
</evidence>
<dbReference type="Pfam" id="PF01648">
    <property type="entry name" value="ACPS"/>
    <property type="match status" value="1"/>
</dbReference>
<evidence type="ECO:0000313" key="10">
    <source>
        <dbReference type="Proteomes" id="UP001150238"/>
    </source>
</evidence>
<dbReference type="NCBIfam" id="TIGR00556">
    <property type="entry name" value="pantethn_trn"/>
    <property type="match status" value="1"/>
</dbReference>
<evidence type="ECO:0000256" key="4">
    <source>
        <dbReference type="ARBA" id="ARBA00022832"/>
    </source>
</evidence>
<comment type="caution">
    <text evidence="9">The sequence shown here is derived from an EMBL/GenBank/DDBJ whole genome shotgun (WGS) entry which is preliminary data.</text>
</comment>
<evidence type="ECO:0000256" key="3">
    <source>
        <dbReference type="ARBA" id="ARBA00022723"/>
    </source>
</evidence>
<proteinExistence type="inferred from homology"/>
<dbReference type="InterPro" id="IPR008278">
    <property type="entry name" value="4-PPantetheinyl_Trfase_dom"/>
</dbReference>
<dbReference type="AlphaFoldDB" id="A0A9W9AGE3"/>
<gene>
    <name evidence="9" type="ORF">C8J55DRAFT_53993</name>
</gene>
<keyword evidence="2 9" id="KW-0808">Transferase</keyword>
<evidence type="ECO:0000256" key="1">
    <source>
        <dbReference type="ARBA" id="ARBA00022516"/>
    </source>
</evidence>
<keyword evidence="7" id="KW-0275">Fatty acid biosynthesis</keyword>
<organism evidence="9 10">
    <name type="scientific">Lentinula lateritia</name>
    <dbReference type="NCBI Taxonomy" id="40482"/>
    <lineage>
        <taxon>Eukaryota</taxon>
        <taxon>Fungi</taxon>
        <taxon>Dikarya</taxon>
        <taxon>Basidiomycota</taxon>
        <taxon>Agaricomycotina</taxon>
        <taxon>Agaricomycetes</taxon>
        <taxon>Agaricomycetidae</taxon>
        <taxon>Agaricales</taxon>
        <taxon>Marasmiineae</taxon>
        <taxon>Omphalotaceae</taxon>
        <taxon>Lentinula</taxon>
    </lineage>
</organism>
<dbReference type="InterPro" id="IPR002582">
    <property type="entry name" value="ACPS"/>
</dbReference>